<dbReference type="CDD" id="cd20223">
    <property type="entry name" value="PFM_epsilon-toxin-like"/>
    <property type="match status" value="1"/>
</dbReference>
<dbReference type="Gene3D" id="2.170.15.10">
    <property type="entry name" value="Proaerolysin, chain A, domain 3"/>
    <property type="match status" value="1"/>
</dbReference>
<dbReference type="HOGENOM" id="CLU_073788_0_0_9"/>
<protein>
    <submittedName>
        <fullName evidence="2">Mosquitocidal toxin</fullName>
    </submittedName>
</protein>
<name>A0A075R1T8_BRELA</name>
<dbReference type="AlphaFoldDB" id="A0A075R1T8"/>
<dbReference type="InterPro" id="IPR004991">
    <property type="entry name" value="Aerolysin-like"/>
</dbReference>
<evidence type="ECO:0000256" key="1">
    <source>
        <dbReference type="SAM" id="SignalP"/>
    </source>
</evidence>
<feature type="chain" id="PRO_5001709046" evidence="1">
    <location>
        <begin position="29"/>
        <end position="337"/>
    </location>
</feature>
<dbReference type="eggNOG" id="ENOG50342AB">
    <property type="taxonomic scope" value="Bacteria"/>
</dbReference>
<reference evidence="2 3" key="1">
    <citation type="journal article" date="2011" name="J. Bacteriol.">
        <title>Genome sequence of Brevibacillus laterosporus LMG 15441, a pathogen of invertebrates.</title>
        <authorList>
            <person name="Djukic M."/>
            <person name="Poehlein A."/>
            <person name="Thurmer A."/>
            <person name="Daniel R."/>
        </authorList>
    </citation>
    <scope>NUCLEOTIDE SEQUENCE [LARGE SCALE GENOMIC DNA]</scope>
    <source>
        <strain evidence="2 3">LMG 15441</strain>
    </source>
</reference>
<sequence length="337" mass="37430">MKLKRISKCLTISAVLSQLAVYPVTSYAVSNTEQNTDDKKIAEEKSNMIRNDLLGNAHKSSVKSAYSSNVTNVDEQMNKISDFYYQNNFRGKEISTYYYVNQLKEKKTTMSLNLNASDINNVTYNDLQPEYIGENEFENTTDQDQTFTTASYSHAVTDTVSSTVTNGFKIGGSGDTIFKIPILLKDGIKLSAEFNSATSTTNTTTDTKTLTASPQNIKVPAGKTYKVVVNLYKKSFTGDIDFTGKATNVNSKLRVNASYVGPGFPRLDKEYSFTYATADMLKDLTNDQRNQITGISFDNNKNLTLNGKAKIEGIFGSKLQVSVYDVTNNAYRLVQVF</sequence>
<proteinExistence type="predicted"/>
<dbReference type="RefSeq" id="WP_003338123.1">
    <property type="nucleotide sequence ID" value="NZ_CP007806.1"/>
</dbReference>
<keyword evidence="1" id="KW-0732">Signal</keyword>
<accession>A0A075R1T8</accession>
<dbReference type="Pfam" id="PF03318">
    <property type="entry name" value="ETX_MTX2"/>
    <property type="match status" value="1"/>
</dbReference>
<keyword evidence="3" id="KW-1185">Reference proteome</keyword>
<dbReference type="Proteomes" id="UP000005850">
    <property type="component" value="Chromosome"/>
</dbReference>
<dbReference type="EMBL" id="CP007806">
    <property type="protein sequence ID" value="AIG25814.1"/>
    <property type="molecule type" value="Genomic_DNA"/>
</dbReference>
<dbReference type="SUPFAM" id="SSF56973">
    <property type="entry name" value="Aerolisin/ETX pore-forming domain"/>
    <property type="match status" value="1"/>
</dbReference>
<evidence type="ECO:0000313" key="3">
    <source>
        <dbReference type="Proteomes" id="UP000005850"/>
    </source>
</evidence>
<feature type="signal peptide" evidence="1">
    <location>
        <begin position="1"/>
        <end position="28"/>
    </location>
</feature>
<dbReference type="KEGG" id="blr:BRLA_c014860"/>
<gene>
    <name evidence="2" type="ORF">BRLA_c014860</name>
</gene>
<evidence type="ECO:0000313" key="2">
    <source>
        <dbReference type="EMBL" id="AIG25814.1"/>
    </source>
</evidence>
<organism evidence="2 3">
    <name type="scientific">Brevibacillus laterosporus LMG 15441</name>
    <dbReference type="NCBI Taxonomy" id="1042163"/>
    <lineage>
        <taxon>Bacteria</taxon>
        <taxon>Bacillati</taxon>
        <taxon>Bacillota</taxon>
        <taxon>Bacilli</taxon>
        <taxon>Bacillales</taxon>
        <taxon>Paenibacillaceae</taxon>
        <taxon>Brevibacillus</taxon>
    </lineage>
</organism>